<dbReference type="EMBL" id="LBQC01000023">
    <property type="protein sequence ID" value="KKP71960.1"/>
    <property type="molecule type" value="Genomic_DNA"/>
</dbReference>
<dbReference type="STRING" id="1618478.UR68_C0023G0015"/>
<dbReference type="GO" id="GO:0005524">
    <property type="term" value="F:ATP binding"/>
    <property type="evidence" value="ECO:0007669"/>
    <property type="project" value="UniProtKB-UniRule"/>
</dbReference>
<keyword evidence="1 5" id="KW-0547">Nucleotide-binding</keyword>
<name>A0A0G0E9F2_9BACT</name>
<comment type="caution">
    <text evidence="7">The sequence shown here is derived from an EMBL/GenBank/DDBJ whole genome shotgun (WGS) entry which is preliminary data.</text>
</comment>
<accession>A0A0G0E9F2</accession>
<dbReference type="GO" id="GO:0003677">
    <property type="term" value="F:DNA binding"/>
    <property type="evidence" value="ECO:0007669"/>
    <property type="project" value="InterPro"/>
</dbReference>
<evidence type="ECO:0000256" key="2">
    <source>
        <dbReference type="ARBA" id="ARBA00022801"/>
    </source>
</evidence>
<dbReference type="GO" id="GO:0043138">
    <property type="term" value="F:3'-5' DNA helicase activity"/>
    <property type="evidence" value="ECO:0007669"/>
    <property type="project" value="TreeGrafter"/>
</dbReference>
<gene>
    <name evidence="7" type="ORF">UR68_C0023G0015</name>
</gene>
<evidence type="ECO:0000313" key="8">
    <source>
        <dbReference type="Proteomes" id="UP000034457"/>
    </source>
</evidence>
<organism evidence="7 8">
    <name type="scientific">Candidatus Roizmanbacteria bacterium GW2011_GWA2_35_19</name>
    <dbReference type="NCBI Taxonomy" id="1618478"/>
    <lineage>
        <taxon>Bacteria</taxon>
        <taxon>Candidatus Roizmaniibacteriota</taxon>
    </lineage>
</organism>
<dbReference type="PANTHER" id="PTHR11070">
    <property type="entry name" value="UVRD / RECB / PCRA DNA HELICASE FAMILY MEMBER"/>
    <property type="match status" value="1"/>
</dbReference>
<evidence type="ECO:0000259" key="6">
    <source>
        <dbReference type="PROSITE" id="PS51198"/>
    </source>
</evidence>
<dbReference type="GO" id="GO:0016787">
    <property type="term" value="F:hydrolase activity"/>
    <property type="evidence" value="ECO:0007669"/>
    <property type="project" value="UniProtKB-UniRule"/>
</dbReference>
<keyword evidence="2 5" id="KW-0378">Hydrolase</keyword>
<dbReference type="InterPro" id="IPR000212">
    <property type="entry name" value="DNA_helicase_UvrD/REP"/>
</dbReference>
<reference evidence="7 8" key="1">
    <citation type="journal article" date="2015" name="Nature">
        <title>rRNA introns, odd ribosomes, and small enigmatic genomes across a large radiation of phyla.</title>
        <authorList>
            <person name="Brown C.T."/>
            <person name="Hug L.A."/>
            <person name="Thomas B.C."/>
            <person name="Sharon I."/>
            <person name="Castelle C.J."/>
            <person name="Singh A."/>
            <person name="Wilkins M.J."/>
            <person name="Williams K.H."/>
            <person name="Banfield J.F."/>
        </authorList>
    </citation>
    <scope>NUCLEOTIDE SEQUENCE [LARGE SCALE GENOMIC DNA]</scope>
</reference>
<evidence type="ECO:0000313" key="7">
    <source>
        <dbReference type="EMBL" id="KKP71960.1"/>
    </source>
</evidence>
<dbReference type="Pfam" id="PF13245">
    <property type="entry name" value="AAA_19"/>
    <property type="match status" value="1"/>
</dbReference>
<dbReference type="PROSITE" id="PS51198">
    <property type="entry name" value="UVRD_HELICASE_ATP_BIND"/>
    <property type="match status" value="1"/>
</dbReference>
<dbReference type="SUPFAM" id="SSF52540">
    <property type="entry name" value="P-loop containing nucleoside triphosphate hydrolases"/>
    <property type="match status" value="1"/>
</dbReference>
<dbReference type="GO" id="GO:0000725">
    <property type="term" value="P:recombinational repair"/>
    <property type="evidence" value="ECO:0007669"/>
    <property type="project" value="TreeGrafter"/>
</dbReference>
<evidence type="ECO:0000256" key="5">
    <source>
        <dbReference type="PROSITE-ProRule" id="PRU00560"/>
    </source>
</evidence>
<keyword evidence="4 5" id="KW-0067">ATP-binding</keyword>
<sequence length="538" mass="63097">MTDILKKIKESKKKLFVGMAGPGTGKSYTFKTIIESNEFKGKKILILSFINKLIDDLSEDFKNFNNVKILTLHAFAKQELGDVDLDGELDDIVSKDYFLMKGANIKYAEKFYENNLNEDEKQFYTERKNFYKNKKELYSFNSIIYAINLFFSKYDDKIPTGYDLILIDEFQDFNKSEYELIKLLNKKSVIVLVGDDNQSLYFFKKAYPKQIRNLFADSDTENFSLDYCYRCTEVIVDATNDLIRNVKKAGYLQESLIKKFLYPKDDEKHKNKHEISSKYNQIDFLPSISGDLLIYELAQNIKNSIKDGKKKRILIIVPGYLKQTIYDGLIGKGFNIIEFELFWNEESNKVKHKNLIETFETLTERKSDDLALRKILFLYLDDEEIKKLLLEKKKIWLCLKSEIKETIELDIKIFKKVKKGKDALTHDELKRFSKVFNLKNILSRIVKGFKPIMKNAIEIEMTTVMSSKGLSADFIYYVGIDDRNMLDKETNNFTDQKICEFLVGITRTKEKLTLISLKDKNPKILEFIDKKYINKIEK</sequence>
<evidence type="ECO:0000256" key="4">
    <source>
        <dbReference type="ARBA" id="ARBA00022840"/>
    </source>
</evidence>
<keyword evidence="3 5" id="KW-0347">Helicase</keyword>
<dbReference type="Proteomes" id="UP000034457">
    <property type="component" value="Unassembled WGS sequence"/>
</dbReference>
<dbReference type="InterPro" id="IPR027417">
    <property type="entry name" value="P-loop_NTPase"/>
</dbReference>
<evidence type="ECO:0000256" key="1">
    <source>
        <dbReference type="ARBA" id="ARBA00022741"/>
    </source>
</evidence>
<evidence type="ECO:0000256" key="3">
    <source>
        <dbReference type="ARBA" id="ARBA00022806"/>
    </source>
</evidence>
<feature type="domain" description="UvrD-like helicase ATP-binding" evidence="6">
    <location>
        <begin position="1"/>
        <end position="232"/>
    </location>
</feature>
<dbReference type="InterPro" id="IPR014016">
    <property type="entry name" value="UvrD-like_ATP-bd"/>
</dbReference>
<dbReference type="PANTHER" id="PTHR11070:SF2">
    <property type="entry name" value="ATP-DEPENDENT DNA HELICASE SRS2"/>
    <property type="match status" value="1"/>
</dbReference>
<feature type="binding site" evidence="5">
    <location>
        <begin position="20"/>
        <end position="27"/>
    </location>
    <ligand>
        <name>ATP</name>
        <dbReference type="ChEBI" id="CHEBI:30616"/>
    </ligand>
</feature>
<dbReference type="AlphaFoldDB" id="A0A0G0E9F2"/>
<dbReference type="Gene3D" id="3.40.50.300">
    <property type="entry name" value="P-loop containing nucleotide triphosphate hydrolases"/>
    <property type="match status" value="2"/>
</dbReference>
<proteinExistence type="predicted"/>
<protein>
    <submittedName>
        <fullName evidence="7">Helicase, UvrD/REP family</fullName>
    </submittedName>
</protein>